<reference evidence="2 3" key="1">
    <citation type="submission" date="2022-01" db="EMBL/GenBank/DDBJ databases">
        <title>A high-quality chromosome-level genome assembly of rohu carp, Labeo rohita.</title>
        <authorList>
            <person name="Arick M.A. II"/>
            <person name="Hsu C.-Y."/>
            <person name="Magbanua Z."/>
            <person name="Pechanova O."/>
            <person name="Grover C."/>
            <person name="Miller E."/>
            <person name="Thrash A."/>
            <person name="Ezzel L."/>
            <person name="Alam S."/>
            <person name="Benzie J."/>
            <person name="Hamilton M."/>
            <person name="Karsi A."/>
            <person name="Lawrence M.L."/>
            <person name="Peterson D.G."/>
        </authorList>
    </citation>
    <scope>NUCLEOTIDE SEQUENCE [LARGE SCALE GENOMIC DNA]</scope>
    <source>
        <strain evidence="3">BAU-BD-2019</strain>
        <tissue evidence="2">Blood</tissue>
    </source>
</reference>
<feature type="region of interest" description="Disordered" evidence="1">
    <location>
        <begin position="146"/>
        <end position="167"/>
    </location>
</feature>
<proteinExistence type="predicted"/>
<dbReference type="GO" id="GO:0016874">
    <property type="term" value="F:ligase activity"/>
    <property type="evidence" value="ECO:0007669"/>
    <property type="project" value="UniProtKB-KW"/>
</dbReference>
<feature type="region of interest" description="Disordered" evidence="1">
    <location>
        <begin position="1"/>
        <end position="79"/>
    </location>
</feature>
<organism evidence="2 3">
    <name type="scientific">Labeo rohita</name>
    <name type="common">Indian major carp</name>
    <name type="synonym">Cyprinus rohita</name>
    <dbReference type="NCBI Taxonomy" id="84645"/>
    <lineage>
        <taxon>Eukaryota</taxon>
        <taxon>Metazoa</taxon>
        <taxon>Chordata</taxon>
        <taxon>Craniata</taxon>
        <taxon>Vertebrata</taxon>
        <taxon>Euteleostomi</taxon>
        <taxon>Actinopterygii</taxon>
        <taxon>Neopterygii</taxon>
        <taxon>Teleostei</taxon>
        <taxon>Ostariophysi</taxon>
        <taxon>Cypriniformes</taxon>
        <taxon>Cyprinidae</taxon>
        <taxon>Labeoninae</taxon>
        <taxon>Labeonini</taxon>
        <taxon>Labeo</taxon>
    </lineage>
</organism>
<sequence length="283" mass="30686">MLHPERGYTQHVRGLLGSGSRRVGSPLPEGSSCSWASQHGSRHPVEAGAEAQGMDASPRGGEADLESVWPGSGGPLFTTQENAQCPHWYSLTHPAPLGLDAMVQAWPRLRLSSGESAPGRGPSSFSSPILAGPSLDLGPDFPSRWLSMGDYHQEGPPLSGGRHHPPPSPGVVEVMGVAPEGAHLVASGLSTEVVETILQYRAPSTRKLYALKWRLFTSLQLFFTLDLGMFQRSPLQHHGPLYSRLFVLLPFGIRTSRRITVCVQFKHWTLVMGSSDHFTDSVL</sequence>
<name>A0ABQ8MHJ7_LABRO</name>
<evidence type="ECO:0000256" key="1">
    <source>
        <dbReference type="SAM" id="MobiDB-lite"/>
    </source>
</evidence>
<evidence type="ECO:0000313" key="3">
    <source>
        <dbReference type="Proteomes" id="UP000830375"/>
    </source>
</evidence>
<feature type="compositionally biased region" description="Low complexity" evidence="1">
    <location>
        <begin position="12"/>
        <end position="28"/>
    </location>
</feature>
<dbReference type="Proteomes" id="UP000830375">
    <property type="component" value="Unassembled WGS sequence"/>
</dbReference>
<dbReference type="EMBL" id="JACTAM010000007">
    <property type="protein sequence ID" value="KAI2662357.1"/>
    <property type="molecule type" value="Genomic_DNA"/>
</dbReference>
<evidence type="ECO:0000313" key="2">
    <source>
        <dbReference type="EMBL" id="KAI2662357.1"/>
    </source>
</evidence>
<gene>
    <name evidence="2" type="ORF">H4Q32_001185</name>
</gene>
<keyword evidence="2" id="KW-0436">Ligase</keyword>
<keyword evidence="3" id="KW-1185">Reference proteome</keyword>
<protein>
    <submittedName>
        <fullName evidence="2">Proline--tRNA ligase</fullName>
    </submittedName>
</protein>
<comment type="caution">
    <text evidence="2">The sequence shown here is derived from an EMBL/GenBank/DDBJ whole genome shotgun (WGS) entry which is preliminary data.</text>
</comment>
<accession>A0ABQ8MHJ7</accession>